<evidence type="ECO:0000313" key="2">
    <source>
        <dbReference type="EMBL" id="TXN11346.1"/>
    </source>
</evidence>
<evidence type="ECO:0000313" key="3">
    <source>
        <dbReference type="Proteomes" id="UP000321504"/>
    </source>
</evidence>
<dbReference type="Proteomes" id="UP000321504">
    <property type="component" value="Unassembled WGS sequence"/>
</dbReference>
<protein>
    <submittedName>
        <fullName evidence="2">Uncharacterized protein</fullName>
    </submittedName>
</protein>
<dbReference type="AlphaFoldDB" id="A0AA46L1H0"/>
<dbReference type="EMBL" id="VRMQ01000022">
    <property type="protein sequence ID" value="TXN11346.1"/>
    <property type="molecule type" value="Genomic_DNA"/>
</dbReference>
<dbReference type="RefSeq" id="WP_147725187.1">
    <property type="nucleotide sequence ID" value="NZ_VRMQ01000022.1"/>
</dbReference>
<organism evidence="2 3">
    <name type="scientific">Vibrio parahaemolyticus</name>
    <dbReference type="NCBI Taxonomy" id="670"/>
    <lineage>
        <taxon>Bacteria</taxon>
        <taxon>Pseudomonadati</taxon>
        <taxon>Pseudomonadota</taxon>
        <taxon>Gammaproteobacteria</taxon>
        <taxon>Vibrionales</taxon>
        <taxon>Vibrionaceae</taxon>
        <taxon>Vibrio</taxon>
    </lineage>
</organism>
<keyword evidence="1" id="KW-1133">Transmembrane helix</keyword>
<accession>A0AA46L1H0</accession>
<proteinExistence type="predicted"/>
<keyword evidence="1" id="KW-0472">Membrane</keyword>
<evidence type="ECO:0000256" key="1">
    <source>
        <dbReference type="SAM" id="Phobius"/>
    </source>
</evidence>
<name>A0AA46L1H0_VIBPH</name>
<sequence length="121" mass="14221">MFTLLGIIILLVIVLALLMNYFLCRDFYSCWKEYARTNWQVQGKPSFNEFYQNQLGLFRTIVLDSELDCVGSQELVDKRKYVRWTWLVVLAMLFSGCALVGFEADLRPAKWPIIPIDNIRF</sequence>
<keyword evidence="1" id="KW-0812">Transmembrane</keyword>
<gene>
    <name evidence="2" type="ORF">FVP01_25025</name>
</gene>
<reference evidence="2 3" key="1">
    <citation type="submission" date="2019-08" db="EMBL/GenBank/DDBJ databases">
        <title>Emerging of two pre-pandemic pathogenic O4:KUT lineages of Vibrio parahaemolyticus in coastal eastern China.</title>
        <authorList>
            <person name="Yu H."/>
        </authorList>
    </citation>
    <scope>NUCLEOTIDE SEQUENCE [LARGE SCALE GENOMIC DNA]</scope>
    <source>
        <strain evidence="2 3">HZ17-383</strain>
    </source>
</reference>
<comment type="caution">
    <text evidence="2">The sequence shown here is derived from an EMBL/GenBank/DDBJ whole genome shotgun (WGS) entry which is preliminary data.</text>
</comment>
<feature type="transmembrane region" description="Helical" evidence="1">
    <location>
        <begin position="6"/>
        <end position="24"/>
    </location>
</feature>
<feature type="transmembrane region" description="Helical" evidence="1">
    <location>
        <begin position="84"/>
        <end position="102"/>
    </location>
</feature>